<reference evidence="1" key="1">
    <citation type="journal article" date="2013" name="BMC Genomics">
        <title>Unscrambling butterfly oogenesis.</title>
        <authorList>
            <person name="Carter J.M."/>
            <person name="Baker S.C."/>
            <person name="Pink R."/>
            <person name="Carter D.R."/>
            <person name="Collins A."/>
            <person name="Tomlin J."/>
            <person name="Gibbs M."/>
            <person name="Breuker C.J."/>
        </authorList>
    </citation>
    <scope>NUCLEOTIDE SEQUENCE</scope>
    <source>
        <tissue evidence="1">Ovary</tissue>
    </source>
</reference>
<organism evidence="1">
    <name type="scientific">Pararge aegeria</name>
    <name type="common">speckled wood butterfly</name>
    <dbReference type="NCBI Taxonomy" id="116150"/>
    <lineage>
        <taxon>Eukaryota</taxon>
        <taxon>Metazoa</taxon>
        <taxon>Ecdysozoa</taxon>
        <taxon>Arthropoda</taxon>
        <taxon>Hexapoda</taxon>
        <taxon>Insecta</taxon>
        <taxon>Pterygota</taxon>
        <taxon>Neoptera</taxon>
        <taxon>Endopterygota</taxon>
        <taxon>Lepidoptera</taxon>
        <taxon>Glossata</taxon>
        <taxon>Ditrysia</taxon>
        <taxon>Papilionoidea</taxon>
        <taxon>Nymphalidae</taxon>
        <taxon>Satyrinae</taxon>
        <taxon>Satyrini</taxon>
        <taxon>Parargina</taxon>
        <taxon>Pararge</taxon>
    </lineage>
</organism>
<accession>S4NQD3</accession>
<feature type="non-terminal residue" evidence="1">
    <location>
        <position position="1"/>
    </location>
</feature>
<protein>
    <submittedName>
        <fullName evidence="1">Uncharacterized protein</fullName>
    </submittedName>
</protein>
<sequence length="67" mass="7394">LFRSALTNERLKCIFVLWSSTSVSLAQPPTSHKSHPYSSSSPCIRSVLLFVGPTLPTSLAERNISYL</sequence>
<dbReference type="EMBL" id="GAIX01014812">
    <property type="protein sequence ID" value="JAA77748.1"/>
    <property type="molecule type" value="Transcribed_RNA"/>
</dbReference>
<name>S4NQD3_9NEOP</name>
<dbReference type="AlphaFoldDB" id="S4NQD3"/>
<proteinExistence type="predicted"/>
<reference evidence="1" key="2">
    <citation type="submission" date="2013-05" db="EMBL/GenBank/DDBJ databases">
        <authorList>
            <person name="Carter J.-M."/>
            <person name="Baker S.C."/>
            <person name="Pink R."/>
            <person name="Carter D.R.F."/>
            <person name="Collins A."/>
            <person name="Tomlin J."/>
            <person name="Gibbs M."/>
            <person name="Breuker C.J."/>
        </authorList>
    </citation>
    <scope>NUCLEOTIDE SEQUENCE</scope>
    <source>
        <tissue evidence="1">Ovary</tissue>
    </source>
</reference>
<evidence type="ECO:0000313" key="1">
    <source>
        <dbReference type="EMBL" id="JAA77748.1"/>
    </source>
</evidence>